<evidence type="ECO:0000313" key="3">
    <source>
        <dbReference type="Proteomes" id="UP000325577"/>
    </source>
</evidence>
<dbReference type="Proteomes" id="UP000325577">
    <property type="component" value="Linkage Group LG12"/>
</dbReference>
<feature type="region of interest" description="Disordered" evidence="1">
    <location>
        <begin position="22"/>
        <end position="92"/>
    </location>
</feature>
<sequence length="92" mass="10312">MSYQFKLKTRILDPTRVLDLINQRDTVPTKRKHEAKPSETEKVGEDVPVIDEQKKEKKEADAEGTGLPDDGAGDAAPEGGEERKEEKEETFS</sequence>
<gene>
    <name evidence="2" type="ORF">F0562_023909</name>
</gene>
<dbReference type="AlphaFoldDB" id="A0A5J5BLQ6"/>
<evidence type="ECO:0000313" key="2">
    <source>
        <dbReference type="EMBL" id="KAA8542757.1"/>
    </source>
</evidence>
<organism evidence="2 3">
    <name type="scientific">Nyssa sinensis</name>
    <dbReference type="NCBI Taxonomy" id="561372"/>
    <lineage>
        <taxon>Eukaryota</taxon>
        <taxon>Viridiplantae</taxon>
        <taxon>Streptophyta</taxon>
        <taxon>Embryophyta</taxon>
        <taxon>Tracheophyta</taxon>
        <taxon>Spermatophyta</taxon>
        <taxon>Magnoliopsida</taxon>
        <taxon>eudicotyledons</taxon>
        <taxon>Gunneridae</taxon>
        <taxon>Pentapetalae</taxon>
        <taxon>asterids</taxon>
        <taxon>Cornales</taxon>
        <taxon>Nyssaceae</taxon>
        <taxon>Nyssa</taxon>
    </lineage>
</organism>
<accession>A0A5J5BLQ6</accession>
<reference evidence="2 3" key="1">
    <citation type="submission" date="2019-09" db="EMBL/GenBank/DDBJ databases">
        <title>A chromosome-level genome assembly of the Chinese tupelo Nyssa sinensis.</title>
        <authorList>
            <person name="Yang X."/>
            <person name="Kang M."/>
            <person name="Yang Y."/>
            <person name="Xiong H."/>
            <person name="Wang M."/>
            <person name="Zhang Z."/>
            <person name="Wang Z."/>
            <person name="Wu H."/>
            <person name="Ma T."/>
            <person name="Liu J."/>
            <person name="Xi Z."/>
        </authorList>
    </citation>
    <scope>NUCLEOTIDE SEQUENCE [LARGE SCALE GENOMIC DNA]</scope>
    <source>
        <strain evidence="2">J267</strain>
        <tissue evidence="2">Leaf</tissue>
    </source>
</reference>
<feature type="compositionally biased region" description="Basic and acidic residues" evidence="1">
    <location>
        <begin position="35"/>
        <end position="61"/>
    </location>
</feature>
<protein>
    <submittedName>
        <fullName evidence="2">Uncharacterized protein</fullName>
    </submittedName>
</protein>
<proteinExistence type="predicted"/>
<feature type="compositionally biased region" description="Basic and acidic residues" evidence="1">
    <location>
        <begin position="80"/>
        <end position="92"/>
    </location>
</feature>
<keyword evidence="3" id="KW-1185">Reference proteome</keyword>
<dbReference type="EMBL" id="CM018035">
    <property type="protein sequence ID" value="KAA8542757.1"/>
    <property type="molecule type" value="Genomic_DNA"/>
</dbReference>
<feature type="compositionally biased region" description="Low complexity" evidence="1">
    <location>
        <begin position="68"/>
        <end position="78"/>
    </location>
</feature>
<evidence type="ECO:0000256" key="1">
    <source>
        <dbReference type="SAM" id="MobiDB-lite"/>
    </source>
</evidence>
<name>A0A5J5BLQ6_9ASTE</name>